<dbReference type="EMBL" id="CAUJNA010001968">
    <property type="protein sequence ID" value="CAJ1389913.1"/>
    <property type="molecule type" value="Genomic_DNA"/>
</dbReference>
<comment type="caution">
    <text evidence="3">The sequence shown here is derived from an EMBL/GenBank/DDBJ whole genome shotgun (WGS) entry which is preliminary data.</text>
</comment>
<feature type="region of interest" description="Disordered" evidence="1">
    <location>
        <begin position="1"/>
        <end position="24"/>
    </location>
</feature>
<dbReference type="Gene3D" id="1.10.238.10">
    <property type="entry name" value="EF-hand"/>
    <property type="match status" value="1"/>
</dbReference>
<evidence type="ECO:0000259" key="2">
    <source>
        <dbReference type="PROSITE" id="PS50222"/>
    </source>
</evidence>
<organism evidence="3 4">
    <name type="scientific">Effrenium voratum</name>
    <dbReference type="NCBI Taxonomy" id="2562239"/>
    <lineage>
        <taxon>Eukaryota</taxon>
        <taxon>Sar</taxon>
        <taxon>Alveolata</taxon>
        <taxon>Dinophyceae</taxon>
        <taxon>Suessiales</taxon>
        <taxon>Symbiodiniaceae</taxon>
        <taxon>Effrenium</taxon>
    </lineage>
</organism>
<accession>A0AA36N2K9</accession>
<evidence type="ECO:0000313" key="4">
    <source>
        <dbReference type="Proteomes" id="UP001178507"/>
    </source>
</evidence>
<proteinExistence type="predicted"/>
<evidence type="ECO:0000313" key="3">
    <source>
        <dbReference type="EMBL" id="CAJ1389913.1"/>
    </source>
</evidence>
<dbReference type="InterPro" id="IPR002048">
    <property type="entry name" value="EF_hand_dom"/>
</dbReference>
<evidence type="ECO:0000256" key="1">
    <source>
        <dbReference type="SAM" id="MobiDB-lite"/>
    </source>
</evidence>
<dbReference type="PROSITE" id="PS50222">
    <property type="entry name" value="EF_HAND_2"/>
    <property type="match status" value="1"/>
</dbReference>
<dbReference type="InterPro" id="IPR011992">
    <property type="entry name" value="EF-hand-dom_pair"/>
</dbReference>
<dbReference type="SUPFAM" id="SSF47473">
    <property type="entry name" value="EF-hand"/>
    <property type="match status" value="1"/>
</dbReference>
<keyword evidence="4" id="KW-1185">Reference proteome</keyword>
<reference evidence="3" key="1">
    <citation type="submission" date="2023-08" db="EMBL/GenBank/DDBJ databases">
        <authorList>
            <person name="Chen Y."/>
            <person name="Shah S."/>
            <person name="Dougan E. K."/>
            <person name="Thang M."/>
            <person name="Chan C."/>
        </authorList>
    </citation>
    <scope>NUCLEOTIDE SEQUENCE</scope>
</reference>
<name>A0AA36N2K9_9DINO</name>
<dbReference type="Proteomes" id="UP001178507">
    <property type="component" value="Unassembled WGS sequence"/>
</dbReference>
<feature type="domain" description="EF-hand" evidence="2">
    <location>
        <begin position="22"/>
        <end position="57"/>
    </location>
</feature>
<dbReference type="GO" id="GO:0005509">
    <property type="term" value="F:calcium ion binding"/>
    <property type="evidence" value="ECO:0007669"/>
    <property type="project" value="InterPro"/>
</dbReference>
<sequence>MAREADRRGAPKPKDGPEMKMTSEKDLEAAFRLLDSENKGSLTLPQAVDFLICAGWCLPEEELEDALCGGASSHAAPQRSFSLPQLLDVLRRMQQDKENISVARLSEALQHVADDGEVGLDHLAEVVCKGKVPVMSEEELEELLGTLGVFEEELDCQQLAQSILQCAGSPDWICTVLSS</sequence>
<protein>
    <recommendedName>
        <fullName evidence="2">EF-hand domain-containing protein</fullName>
    </recommendedName>
</protein>
<gene>
    <name evidence="3" type="ORF">EVOR1521_LOCUS15442</name>
</gene>
<dbReference type="AlphaFoldDB" id="A0AA36N2K9"/>